<dbReference type="KEGG" id="euz:DVS28_a2248"/>
<feature type="domain" description="NAD-dependent epimerase/dehydratase" evidence="1">
    <location>
        <begin position="2"/>
        <end position="154"/>
    </location>
</feature>
<reference evidence="2 3" key="1">
    <citation type="submission" date="2018-09" db="EMBL/GenBank/DDBJ databases">
        <title>Complete genome sequence of Euzebya sp. DY32-46 isolated from seawater of Pacific Ocean.</title>
        <authorList>
            <person name="Xu L."/>
            <person name="Wu Y.-H."/>
            <person name="Xu X.-W."/>
        </authorList>
    </citation>
    <scope>NUCLEOTIDE SEQUENCE [LARGE SCALE GENOMIC DNA]</scope>
    <source>
        <strain evidence="2 3">DY32-46</strain>
    </source>
</reference>
<dbReference type="InterPro" id="IPR036291">
    <property type="entry name" value="NAD(P)-bd_dom_sf"/>
</dbReference>
<dbReference type="InterPro" id="IPR001509">
    <property type="entry name" value="Epimerase_deHydtase"/>
</dbReference>
<dbReference type="Pfam" id="PF01370">
    <property type="entry name" value="Epimerase"/>
    <property type="match status" value="1"/>
</dbReference>
<name>A0A346XXI3_9ACTN</name>
<dbReference type="EMBL" id="CP031165">
    <property type="protein sequence ID" value="AXV06930.1"/>
    <property type="molecule type" value="Genomic_DNA"/>
</dbReference>
<keyword evidence="3" id="KW-1185">Reference proteome</keyword>
<proteinExistence type="predicted"/>
<dbReference type="Gene3D" id="3.40.50.720">
    <property type="entry name" value="NAD(P)-binding Rossmann-like Domain"/>
    <property type="match status" value="1"/>
</dbReference>
<protein>
    <recommendedName>
        <fullName evidence="1">NAD-dependent epimerase/dehydratase domain-containing protein</fullName>
    </recommendedName>
</protein>
<sequence>MLRQLADGPHEVTCLDLPTKANRRRADAVPWAVRWVDLTDRSAVASAVEGHDVVLHVAGVIPPASIHRPDVAERVNVGGTRNVIAACQEAPVPPRVVFTSSVALFGPTQHLPPPRSVGDPIVVTDDYTRHKAEAERLLAASGLDVTVLRLGAVIPIEVIGVVDPLMFEVPLQDRIEIVHPDDVGRAVVRAAERPDTVGRTLLIGGGPACRVRQRELMSRALDAVGVGMLPDDAFTTSPFHTDWLDTEESQALLDYQRHDLDDLIADMTRSVGWRRAPARVLAPVIRRALVRRSPYPARR</sequence>
<organism evidence="2 3">
    <name type="scientific">Euzebya pacifica</name>
    <dbReference type="NCBI Taxonomy" id="1608957"/>
    <lineage>
        <taxon>Bacteria</taxon>
        <taxon>Bacillati</taxon>
        <taxon>Actinomycetota</taxon>
        <taxon>Nitriliruptoria</taxon>
        <taxon>Euzebyales</taxon>
    </lineage>
</organism>
<dbReference type="AlphaFoldDB" id="A0A346XXI3"/>
<dbReference type="InterPro" id="IPR050177">
    <property type="entry name" value="Lipid_A_modif_metabolic_enz"/>
</dbReference>
<dbReference type="SUPFAM" id="SSF51735">
    <property type="entry name" value="NAD(P)-binding Rossmann-fold domains"/>
    <property type="match status" value="1"/>
</dbReference>
<evidence type="ECO:0000259" key="1">
    <source>
        <dbReference type="Pfam" id="PF01370"/>
    </source>
</evidence>
<dbReference type="PANTHER" id="PTHR43245">
    <property type="entry name" value="BIFUNCTIONAL POLYMYXIN RESISTANCE PROTEIN ARNA"/>
    <property type="match status" value="1"/>
</dbReference>
<gene>
    <name evidence="2" type="ORF">DVS28_a2248</name>
</gene>
<evidence type="ECO:0000313" key="3">
    <source>
        <dbReference type="Proteomes" id="UP000264006"/>
    </source>
</evidence>
<dbReference type="Proteomes" id="UP000264006">
    <property type="component" value="Chromosome"/>
</dbReference>
<accession>A0A346XXI3</accession>
<evidence type="ECO:0000313" key="2">
    <source>
        <dbReference type="EMBL" id="AXV06930.1"/>
    </source>
</evidence>